<comment type="caution">
    <text evidence="3">The sequence shown here is derived from an EMBL/GenBank/DDBJ whole genome shotgun (WGS) entry which is preliminary data.</text>
</comment>
<evidence type="ECO:0000256" key="1">
    <source>
        <dbReference type="SAM" id="Coils"/>
    </source>
</evidence>
<dbReference type="EMBL" id="JAULSN010000005">
    <property type="protein sequence ID" value="KAK3371194.1"/>
    <property type="molecule type" value="Genomic_DNA"/>
</dbReference>
<feature type="region of interest" description="Disordered" evidence="2">
    <location>
        <begin position="1"/>
        <end position="90"/>
    </location>
</feature>
<feature type="compositionally biased region" description="Basic and acidic residues" evidence="2">
    <location>
        <begin position="37"/>
        <end position="55"/>
    </location>
</feature>
<evidence type="ECO:0000313" key="4">
    <source>
        <dbReference type="Proteomes" id="UP001287356"/>
    </source>
</evidence>
<feature type="region of interest" description="Disordered" evidence="2">
    <location>
        <begin position="102"/>
        <end position="162"/>
    </location>
</feature>
<proteinExistence type="predicted"/>
<name>A0AAE0K7B9_9PEZI</name>
<feature type="compositionally biased region" description="Low complexity" evidence="2">
    <location>
        <begin position="104"/>
        <end position="119"/>
    </location>
</feature>
<feature type="compositionally biased region" description="Pro residues" evidence="2">
    <location>
        <begin position="245"/>
        <end position="255"/>
    </location>
</feature>
<feature type="coiled-coil region" evidence="1">
    <location>
        <begin position="375"/>
        <end position="451"/>
    </location>
</feature>
<dbReference type="AlphaFoldDB" id="A0AAE0K7B9"/>
<feature type="compositionally biased region" description="Low complexity" evidence="2">
    <location>
        <begin position="80"/>
        <end position="90"/>
    </location>
</feature>
<keyword evidence="1" id="KW-0175">Coiled coil</keyword>
<keyword evidence="4" id="KW-1185">Reference proteome</keyword>
<organism evidence="3 4">
    <name type="scientific">Lasiosphaeria ovina</name>
    <dbReference type="NCBI Taxonomy" id="92902"/>
    <lineage>
        <taxon>Eukaryota</taxon>
        <taxon>Fungi</taxon>
        <taxon>Dikarya</taxon>
        <taxon>Ascomycota</taxon>
        <taxon>Pezizomycotina</taxon>
        <taxon>Sordariomycetes</taxon>
        <taxon>Sordariomycetidae</taxon>
        <taxon>Sordariales</taxon>
        <taxon>Lasiosphaeriaceae</taxon>
        <taxon>Lasiosphaeria</taxon>
    </lineage>
</organism>
<accession>A0AAE0K7B9</accession>
<feature type="compositionally biased region" description="Polar residues" evidence="2">
    <location>
        <begin position="57"/>
        <end position="67"/>
    </location>
</feature>
<evidence type="ECO:0000313" key="3">
    <source>
        <dbReference type="EMBL" id="KAK3371194.1"/>
    </source>
</evidence>
<feature type="compositionally biased region" description="Basic residues" evidence="2">
    <location>
        <begin position="226"/>
        <end position="244"/>
    </location>
</feature>
<feature type="compositionally biased region" description="Low complexity" evidence="2">
    <location>
        <begin position="256"/>
        <end position="279"/>
    </location>
</feature>
<protein>
    <submittedName>
        <fullName evidence="3">Uncharacterized protein</fullName>
    </submittedName>
</protein>
<feature type="region of interest" description="Disordered" evidence="2">
    <location>
        <begin position="218"/>
        <end position="311"/>
    </location>
</feature>
<feature type="compositionally biased region" description="Pro residues" evidence="2">
    <location>
        <begin position="22"/>
        <end position="33"/>
    </location>
</feature>
<sequence length="529" mass="56684">MPEDEEGGPERGPGHSLDPSSPLSPPSSLPSPTTPSRETREEGVDSMLERIDRRLQTPPNQLQQHPSLTRPRIDSRQHARSPSLPLLPSALSSPRSLHHLGIGSPLPLSPLRRQFSSPPGIARDDADDELSDDNDSHDRLGVAGGDTDSSGAGRLELDSHDNNLTQDSKDVLVQRLSDLVQRLSTAANITLAASAIQQTAILGQLHAKVDEMEGVLLGEASGGAGRKPRRTQPHGRRRRAKPSRSPRPFPLPVPLLLPNSSGSLMSPSSLSSQPSGVQPADALWLGGMLTPPPAWRTGTGGRSGDGDGDDAAAEHFGDISSWIQQQVPSTIEPSATAEEIATTVEAAPTAKPPSVTTVVPAATAKTQPDVAERVAAAAEKLNADLEMVVRSLRARREESVHIHSLLVERAEAAASRILELEKDVIDLEDEISSNESELKNLRLELRAVEALSSYPAAGVMAADPDLVQSIENWRSDWAALRDKMSLRKKDRRSRRRAQLLHGVEGGDDHGSTLASVSNLSELESNGLLY</sequence>
<reference evidence="3" key="2">
    <citation type="submission" date="2023-06" db="EMBL/GenBank/DDBJ databases">
        <authorList>
            <consortium name="Lawrence Berkeley National Laboratory"/>
            <person name="Haridas S."/>
            <person name="Hensen N."/>
            <person name="Bonometti L."/>
            <person name="Westerberg I."/>
            <person name="Brannstrom I.O."/>
            <person name="Guillou S."/>
            <person name="Cros-Aarteil S."/>
            <person name="Calhoun S."/>
            <person name="Kuo A."/>
            <person name="Mondo S."/>
            <person name="Pangilinan J."/>
            <person name="Riley R."/>
            <person name="Labutti K."/>
            <person name="Andreopoulos B."/>
            <person name="Lipzen A."/>
            <person name="Chen C."/>
            <person name="Yanf M."/>
            <person name="Daum C."/>
            <person name="Ng V."/>
            <person name="Clum A."/>
            <person name="Steindorff A."/>
            <person name="Ohm R."/>
            <person name="Martin F."/>
            <person name="Silar P."/>
            <person name="Natvig D."/>
            <person name="Lalanne C."/>
            <person name="Gautier V."/>
            <person name="Ament-Velasquez S.L."/>
            <person name="Kruys A."/>
            <person name="Hutchinson M.I."/>
            <person name="Powell A.J."/>
            <person name="Barry K."/>
            <person name="Miller A.N."/>
            <person name="Grigoriev I.V."/>
            <person name="Debuchy R."/>
            <person name="Gladieux P."/>
            <person name="Thoren M.H."/>
            <person name="Johannesson H."/>
        </authorList>
    </citation>
    <scope>NUCLEOTIDE SEQUENCE</scope>
    <source>
        <strain evidence="3">CBS 958.72</strain>
    </source>
</reference>
<dbReference type="Proteomes" id="UP001287356">
    <property type="component" value="Unassembled WGS sequence"/>
</dbReference>
<reference evidence="3" key="1">
    <citation type="journal article" date="2023" name="Mol. Phylogenet. Evol.">
        <title>Genome-scale phylogeny and comparative genomics of the fungal order Sordariales.</title>
        <authorList>
            <person name="Hensen N."/>
            <person name="Bonometti L."/>
            <person name="Westerberg I."/>
            <person name="Brannstrom I.O."/>
            <person name="Guillou S."/>
            <person name="Cros-Aarteil S."/>
            <person name="Calhoun S."/>
            <person name="Haridas S."/>
            <person name="Kuo A."/>
            <person name="Mondo S."/>
            <person name="Pangilinan J."/>
            <person name="Riley R."/>
            <person name="LaButti K."/>
            <person name="Andreopoulos B."/>
            <person name="Lipzen A."/>
            <person name="Chen C."/>
            <person name="Yan M."/>
            <person name="Daum C."/>
            <person name="Ng V."/>
            <person name="Clum A."/>
            <person name="Steindorff A."/>
            <person name="Ohm R.A."/>
            <person name="Martin F."/>
            <person name="Silar P."/>
            <person name="Natvig D.O."/>
            <person name="Lalanne C."/>
            <person name="Gautier V."/>
            <person name="Ament-Velasquez S.L."/>
            <person name="Kruys A."/>
            <person name="Hutchinson M.I."/>
            <person name="Powell A.J."/>
            <person name="Barry K."/>
            <person name="Miller A.N."/>
            <person name="Grigoriev I.V."/>
            <person name="Debuchy R."/>
            <person name="Gladieux P."/>
            <person name="Hiltunen Thoren M."/>
            <person name="Johannesson H."/>
        </authorList>
    </citation>
    <scope>NUCLEOTIDE SEQUENCE</scope>
    <source>
        <strain evidence="3">CBS 958.72</strain>
    </source>
</reference>
<gene>
    <name evidence="3" type="ORF">B0T24DRAFT_307059</name>
</gene>
<evidence type="ECO:0000256" key="2">
    <source>
        <dbReference type="SAM" id="MobiDB-lite"/>
    </source>
</evidence>